<reference evidence="2 3" key="1">
    <citation type="submission" date="2024-06" db="EMBL/GenBank/DDBJ databases">
        <title>The Natural Products Discovery Center: Release of the First 8490 Sequenced Strains for Exploring Actinobacteria Biosynthetic Diversity.</title>
        <authorList>
            <person name="Kalkreuter E."/>
            <person name="Kautsar S.A."/>
            <person name="Yang D."/>
            <person name="Bader C.D."/>
            <person name="Teijaro C.N."/>
            <person name="Fluegel L."/>
            <person name="Davis C.M."/>
            <person name="Simpson J.R."/>
            <person name="Lauterbach L."/>
            <person name="Steele A.D."/>
            <person name="Gui C."/>
            <person name="Meng S."/>
            <person name="Li G."/>
            <person name="Viehrig K."/>
            <person name="Ye F."/>
            <person name="Su P."/>
            <person name="Kiefer A.F."/>
            <person name="Nichols A."/>
            <person name="Cepeda A.J."/>
            <person name="Yan W."/>
            <person name="Fan B."/>
            <person name="Jiang Y."/>
            <person name="Adhikari A."/>
            <person name="Zheng C.-J."/>
            <person name="Schuster L."/>
            <person name="Cowan T.M."/>
            <person name="Smanski M.J."/>
            <person name="Chevrette M.G."/>
            <person name="De Carvalho L.P.S."/>
            <person name="Shen B."/>
        </authorList>
    </citation>
    <scope>NUCLEOTIDE SEQUENCE [LARGE SCALE GENOMIC DNA]</scope>
    <source>
        <strain evidence="2 3">NPDC019583</strain>
    </source>
</reference>
<accession>A0ABV2XM31</accession>
<proteinExistence type="predicted"/>
<evidence type="ECO:0000313" key="3">
    <source>
        <dbReference type="Proteomes" id="UP001550603"/>
    </source>
</evidence>
<name>A0ABV2XM31_9ACTN</name>
<gene>
    <name evidence="2" type="ORF">ABZ568_00875</name>
</gene>
<evidence type="ECO:0000256" key="1">
    <source>
        <dbReference type="SAM" id="MobiDB-lite"/>
    </source>
</evidence>
<evidence type="ECO:0000313" key="2">
    <source>
        <dbReference type="EMBL" id="MEU2265015.1"/>
    </source>
</evidence>
<dbReference type="EMBL" id="JBEYBN010000001">
    <property type="protein sequence ID" value="MEU2265015.1"/>
    <property type="molecule type" value="Genomic_DNA"/>
</dbReference>
<feature type="compositionally biased region" description="Basic and acidic residues" evidence="1">
    <location>
        <begin position="263"/>
        <end position="275"/>
    </location>
</feature>
<feature type="region of interest" description="Disordered" evidence="1">
    <location>
        <begin position="239"/>
        <end position="275"/>
    </location>
</feature>
<dbReference type="RefSeq" id="WP_359784423.1">
    <property type="nucleotide sequence ID" value="NZ_JBEYBN010000001.1"/>
</dbReference>
<sequence>MSWNPRLDVVEALEEFGWIGDEDNPLGLLRHGNAVWGVSNTSGDSSLTEPGGAVIDFPSDTSVELVVAGCLGASGQLVELIARAGRLNLALASAKRRAKRREPHEREGLIFHLERENKRVHEYVAIANDAAQVSHRSWESAIEEARKLRERNGELLARIDRLMKRLEHLSEYRLPPTAPNFTPMIVRLDPAYDGTKWAVLHDPGDSSVRRVWTAEGWEMAWASTHEETFCWPDAETALAQARRARDEEDDREPDVDGAGRTPESYRDARRETRTP</sequence>
<organism evidence="2 3">
    <name type="scientific">Streptomyces olindensis</name>
    <dbReference type="NCBI Taxonomy" id="358823"/>
    <lineage>
        <taxon>Bacteria</taxon>
        <taxon>Bacillati</taxon>
        <taxon>Actinomycetota</taxon>
        <taxon>Actinomycetes</taxon>
        <taxon>Kitasatosporales</taxon>
        <taxon>Streptomycetaceae</taxon>
        <taxon>Streptomyces</taxon>
    </lineage>
</organism>
<keyword evidence="3" id="KW-1185">Reference proteome</keyword>
<dbReference type="Proteomes" id="UP001550603">
    <property type="component" value="Unassembled WGS sequence"/>
</dbReference>
<protein>
    <submittedName>
        <fullName evidence="2">Uncharacterized protein</fullName>
    </submittedName>
</protein>
<comment type="caution">
    <text evidence="2">The sequence shown here is derived from an EMBL/GenBank/DDBJ whole genome shotgun (WGS) entry which is preliminary data.</text>
</comment>